<gene>
    <name evidence="5" type="ORF">Tci_026100</name>
</gene>
<evidence type="ECO:0000256" key="1">
    <source>
        <dbReference type="SAM" id="MobiDB-lite"/>
    </source>
</evidence>
<name>A0A6L2L033_TANCI</name>
<accession>A0A6L2L033</accession>
<dbReference type="Pfam" id="PF22936">
    <property type="entry name" value="Pol_BBD"/>
    <property type="match status" value="1"/>
</dbReference>
<dbReference type="PANTHER" id="PTHR47592:SF29">
    <property type="entry name" value="ZINC FINGER, CCHC-TYPE"/>
    <property type="match status" value="1"/>
</dbReference>
<proteinExistence type="predicted"/>
<keyword evidence="2" id="KW-0732">Signal</keyword>
<evidence type="ECO:0000259" key="4">
    <source>
        <dbReference type="Pfam" id="PF25597"/>
    </source>
</evidence>
<dbReference type="Pfam" id="PF25597">
    <property type="entry name" value="SH3_retrovirus"/>
    <property type="match status" value="1"/>
</dbReference>
<comment type="caution">
    <text evidence="5">The sequence shown here is derived from an EMBL/GenBank/DDBJ whole genome shotgun (WGS) entry which is preliminary data.</text>
</comment>
<evidence type="ECO:0000313" key="5">
    <source>
        <dbReference type="EMBL" id="GEU54122.1"/>
    </source>
</evidence>
<dbReference type="AlphaFoldDB" id="A0A6L2L033"/>
<dbReference type="Pfam" id="PF14223">
    <property type="entry name" value="Retrotran_gag_2"/>
    <property type="match status" value="1"/>
</dbReference>
<feature type="region of interest" description="Disordered" evidence="1">
    <location>
        <begin position="192"/>
        <end position="217"/>
    </location>
</feature>
<dbReference type="EMBL" id="BKCJ010003282">
    <property type="protein sequence ID" value="GEU54122.1"/>
    <property type="molecule type" value="Genomic_DNA"/>
</dbReference>
<dbReference type="PANTHER" id="PTHR47592">
    <property type="entry name" value="PBF68 PROTEIN"/>
    <property type="match status" value="1"/>
</dbReference>
<feature type="signal peptide" evidence="2">
    <location>
        <begin position="1"/>
        <end position="15"/>
    </location>
</feature>
<evidence type="ECO:0000256" key="2">
    <source>
        <dbReference type="SAM" id="SignalP"/>
    </source>
</evidence>
<organism evidence="5">
    <name type="scientific">Tanacetum cinerariifolium</name>
    <name type="common">Dalmatian daisy</name>
    <name type="synonym">Chrysanthemum cinerariifolium</name>
    <dbReference type="NCBI Taxonomy" id="118510"/>
    <lineage>
        <taxon>Eukaryota</taxon>
        <taxon>Viridiplantae</taxon>
        <taxon>Streptophyta</taxon>
        <taxon>Embryophyta</taxon>
        <taxon>Tracheophyta</taxon>
        <taxon>Spermatophyta</taxon>
        <taxon>Magnoliopsida</taxon>
        <taxon>eudicotyledons</taxon>
        <taxon>Gunneridae</taxon>
        <taxon>Pentapetalae</taxon>
        <taxon>asterids</taxon>
        <taxon>campanulids</taxon>
        <taxon>Asterales</taxon>
        <taxon>Asteraceae</taxon>
        <taxon>Asteroideae</taxon>
        <taxon>Anthemideae</taxon>
        <taxon>Anthemidinae</taxon>
        <taxon>Tanacetum</taxon>
    </lineage>
</organism>
<dbReference type="InterPro" id="IPR054722">
    <property type="entry name" value="PolX-like_BBD"/>
</dbReference>
<evidence type="ECO:0000259" key="3">
    <source>
        <dbReference type="Pfam" id="PF22936"/>
    </source>
</evidence>
<feature type="compositionally biased region" description="Basic and acidic residues" evidence="1">
    <location>
        <begin position="192"/>
        <end position="201"/>
    </location>
</feature>
<feature type="chain" id="PRO_5026683133" evidence="2">
    <location>
        <begin position="16"/>
        <end position="292"/>
    </location>
</feature>
<dbReference type="InterPro" id="IPR057670">
    <property type="entry name" value="SH3_retrovirus"/>
</dbReference>
<feature type="domain" description="Retrovirus-related Pol polyprotein from transposon TNT 1-94-like beta-barrel" evidence="3">
    <location>
        <begin position="102"/>
        <end position="142"/>
    </location>
</feature>
<sequence length="292" mass="33999">MHFLLKTFKVVYVLTTLMPELIEDGIVEAIRQRAKWENDNYICRGHILNGMYDPLFDIYQNVESAKELWDSLESKYMTKDALSKKFLMSNFNNYKMVDAIAWWIDSGTTTHVFKDRCWFKTYEPVEDGSVLYMGDDHFALVMEKEVKGCRAVFRLSNPKRKTLGEKGIDCIFVGYAEHSKAFRPKDIIPKFNESQRDDHSNDVASETPKPCRGKRARKDKSYGFDFQLYLVEGSRDQIKSQYSYCYSIEEDPKTYSEAMQSQDAAFWKEAIDDEISSNMENNTWVLSDLPPG</sequence>
<reference evidence="5" key="1">
    <citation type="journal article" date="2019" name="Sci. Rep.">
        <title>Draft genome of Tanacetum cinerariifolium, the natural source of mosquito coil.</title>
        <authorList>
            <person name="Yamashiro T."/>
            <person name="Shiraishi A."/>
            <person name="Satake H."/>
            <person name="Nakayama K."/>
        </authorList>
    </citation>
    <scope>NUCLEOTIDE SEQUENCE</scope>
</reference>
<protein>
    <submittedName>
        <fullName evidence="5">Zinc finger, CCHC-type</fullName>
    </submittedName>
</protein>
<feature type="domain" description="Retroviral polymerase SH3-like" evidence="4">
    <location>
        <begin position="149"/>
        <end position="183"/>
    </location>
</feature>